<protein>
    <submittedName>
        <fullName evidence="2">Uncharacterized protein</fullName>
    </submittedName>
</protein>
<accession>A0A1C4CT97</accession>
<dbReference type="Proteomes" id="UP000242818">
    <property type="component" value="Unassembled WGS sequence"/>
</dbReference>
<keyword evidence="3" id="KW-1185">Reference proteome</keyword>
<reference evidence="2 3" key="1">
    <citation type="submission" date="2016-08" db="EMBL/GenBank/DDBJ databases">
        <authorList>
            <person name="Seilhamer J.J."/>
        </authorList>
    </citation>
    <scope>NUCLEOTIDE SEQUENCE [LARGE SCALE GENOMIC DNA]</scope>
    <source>
        <strain evidence="2 3">A37T2</strain>
    </source>
</reference>
<name>A0A1C4CT97_9BACT</name>
<evidence type="ECO:0000256" key="1">
    <source>
        <dbReference type="SAM" id="Phobius"/>
    </source>
</evidence>
<dbReference type="STRING" id="1335309.GA0116948_104285"/>
<feature type="transmembrane region" description="Helical" evidence="1">
    <location>
        <begin position="28"/>
        <end position="44"/>
    </location>
</feature>
<organism evidence="2 3">
    <name type="scientific">Chitinophaga costaii</name>
    <dbReference type="NCBI Taxonomy" id="1335309"/>
    <lineage>
        <taxon>Bacteria</taxon>
        <taxon>Pseudomonadati</taxon>
        <taxon>Bacteroidota</taxon>
        <taxon>Chitinophagia</taxon>
        <taxon>Chitinophagales</taxon>
        <taxon>Chitinophagaceae</taxon>
        <taxon>Chitinophaga</taxon>
    </lineage>
</organism>
<sequence>MHNTGHRHLRILLDFLCRHIRVRDGHRTRCITVIIIITIITVIIQDRIPYIITIAKLLTGYTYLFKQH</sequence>
<evidence type="ECO:0000313" key="3">
    <source>
        <dbReference type="Proteomes" id="UP000242818"/>
    </source>
</evidence>
<feature type="transmembrane region" description="Helical" evidence="1">
    <location>
        <begin position="50"/>
        <end position="65"/>
    </location>
</feature>
<keyword evidence="1" id="KW-0472">Membrane</keyword>
<evidence type="ECO:0000313" key="2">
    <source>
        <dbReference type="EMBL" id="SCC22269.1"/>
    </source>
</evidence>
<dbReference type="EMBL" id="FMAR01000004">
    <property type="protein sequence ID" value="SCC22269.1"/>
    <property type="molecule type" value="Genomic_DNA"/>
</dbReference>
<keyword evidence="1" id="KW-0812">Transmembrane</keyword>
<dbReference type="AlphaFoldDB" id="A0A1C4CT97"/>
<gene>
    <name evidence="2" type="ORF">GA0116948_104285</name>
</gene>
<proteinExistence type="predicted"/>
<keyword evidence="1" id="KW-1133">Transmembrane helix</keyword>